<feature type="compositionally biased region" description="Pro residues" evidence="1">
    <location>
        <begin position="238"/>
        <end position="248"/>
    </location>
</feature>
<dbReference type="PROSITE" id="PS50940">
    <property type="entry name" value="CHIT_BIND_II"/>
    <property type="match status" value="1"/>
</dbReference>
<dbReference type="GO" id="GO:0016810">
    <property type="term" value="F:hydrolase activity, acting on carbon-nitrogen (but not peptide) bonds"/>
    <property type="evidence" value="ECO:0007669"/>
    <property type="project" value="InterPro"/>
</dbReference>
<feature type="compositionally biased region" description="Acidic residues" evidence="1">
    <location>
        <begin position="768"/>
        <end position="806"/>
    </location>
</feature>
<feature type="compositionally biased region" description="Polar residues" evidence="1">
    <location>
        <begin position="1441"/>
        <end position="1451"/>
    </location>
</feature>
<dbReference type="GO" id="GO:0005975">
    <property type="term" value="P:carbohydrate metabolic process"/>
    <property type="evidence" value="ECO:0007669"/>
    <property type="project" value="InterPro"/>
</dbReference>
<feature type="region of interest" description="Disordered" evidence="1">
    <location>
        <begin position="17"/>
        <end position="42"/>
    </location>
</feature>
<dbReference type="GO" id="GO:0008061">
    <property type="term" value="F:chitin binding"/>
    <property type="evidence" value="ECO:0007669"/>
    <property type="project" value="InterPro"/>
</dbReference>
<dbReference type="InterPro" id="IPR002509">
    <property type="entry name" value="NODB_dom"/>
</dbReference>
<proteinExistence type="predicted"/>
<feature type="compositionally biased region" description="Basic and acidic residues" evidence="1">
    <location>
        <begin position="814"/>
        <end position="825"/>
    </location>
</feature>
<dbReference type="PANTHER" id="PTHR45985:SF12">
    <property type="entry name" value="CHITIN DEACETYLASE-LIKE 5, ISOFORM B"/>
    <property type="match status" value="1"/>
</dbReference>
<feature type="compositionally biased region" description="Basic and acidic residues" evidence="1">
    <location>
        <begin position="1452"/>
        <end position="1682"/>
    </location>
</feature>
<dbReference type="EMBL" id="WIXP02000003">
    <property type="protein sequence ID" value="KAF6213597.1"/>
    <property type="molecule type" value="Genomic_DNA"/>
</dbReference>
<dbReference type="Gene3D" id="2.170.140.10">
    <property type="entry name" value="Chitin binding domain"/>
    <property type="match status" value="1"/>
</dbReference>
<evidence type="ECO:0000256" key="2">
    <source>
        <dbReference type="SAM" id="SignalP"/>
    </source>
</evidence>
<feature type="compositionally biased region" description="Acidic residues" evidence="1">
    <location>
        <begin position="424"/>
        <end position="446"/>
    </location>
</feature>
<feature type="region of interest" description="Disordered" evidence="1">
    <location>
        <begin position="102"/>
        <end position="124"/>
    </location>
</feature>
<feature type="compositionally biased region" description="Low complexity" evidence="1">
    <location>
        <begin position="356"/>
        <end position="370"/>
    </location>
</feature>
<feature type="region of interest" description="Disordered" evidence="1">
    <location>
        <begin position="1355"/>
        <end position="1750"/>
    </location>
</feature>
<feature type="region of interest" description="Disordered" evidence="1">
    <location>
        <begin position="1798"/>
        <end position="1903"/>
    </location>
</feature>
<dbReference type="Pfam" id="PF01522">
    <property type="entry name" value="Polysacc_deac_1"/>
    <property type="match status" value="1"/>
</dbReference>
<feature type="compositionally biased region" description="Polar residues" evidence="1">
    <location>
        <begin position="574"/>
        <end position="595"/>
    </location>
</feature>
<feature type="compositionally biased region" description="Polar residues" evidence="1">
    <location>
        <begin position="102"/>
        <end position="112"/>
    </location>
</feature>
<feature type="region of interest" description="Disordered" evidence="1">
    <location>
        <begin position="1137"/>
        <end position="1212"/>
    </location>
</feature>
<feature type="region of interest" description="Disordered" evidence="1">
    <location>
        <begin position="397"/>
        <end position="557"/>
    </location>
</feature>
<feature type="signal peptide" evidence="2">
    <location>
        <begin position="1"/>
        <end position="19"/>
    </location>
</feature>
<dbReference type="Gene3D" id="3.20.20.370">
    <property type="entry name" value="Glycoside hydrolase/deacetylase"/>
    <property type="match status" value="1"/>
</dbReference>
<evidence type="ECO:0000313" key="4">
    <source>
        <dbReference type="EMBL" id="KAF6213597.1"/>
    </source>
</evidence>
<evidence type="ECO:0000256" key="1">
    <source>
        <dbReference type="SAM" id="MobiDB-lite"/>
    </source>
</evidence>
<keyword evidence="5" id="KW-1185">Reference proteome</keyword>
<feature type="compositionally biased region" description="Polar residues" evidence="1">
    <location>
        <begin position="466"/>
        <end position="478"/>
    </location>
</feature>
<dbReference type="SUPFAM" id="SSF57625">
    <property type="entry name" value="Invertebrate chitin-binding proteins"/>
    <property type="match status" value="1"/>
</dbReference>
<dbReference type="InterPro" id="IPR002557">
    <property type="entry name" value="Chitin-bd_dom"/>
</dbReference>
<feature type="region of interest" description="Disordered" evidence="1">
    <location>
        <begin position="906"/>
        <end position="1057"/>
    </location>
</feature>
<dbReference type="InterPro" id="IPR052740">
    <property type="entry name" value="CE4"/>
</dbReference>
<feature type="compositionally biased region" description="Basic and acidic residues" evidence="1">
    <location>
        <begin position="1355"/>
        <end position="1370"/>
    </location>
</feature>
<gene>
    <name evidence="4" type="ORF">GE061_011318</name>
</gene>
<organism evidence="4 5">
    <name type="scientific">Apolygus lucorum</name>
    <name type="common">Small green plant bug</name>
    <name type="synonym">Lygocoris lucorum</name>
    <dbReference type="NCBI Taxonomy" id="248454"/>
    <lineage>
        <taxon>Eukaryota</taxon>
        <taxon>Metazoa</taxon>
        <taxon>Ecdysozoa</taxon>
        <taxon>Arthropoda</taxon>
        <taxon>Hexapoda</taxon>
        <taxon>Insecta</taxon>
        <taxon>Pterygota</taxon>
        <taxon>Neoptera</taxon>
        <taxon>Paraneoptera</taxon>
        <taxon>Hemiptera</taxon>
        <taxon>Heteroptera</taxon>
        <taxon>Panheteroptera</taxon>
        <taxon>Cimicomorpha</taxon>
        <taxon>Miridae</taxon>
        <taxon>Mirini</taxon>
        <taxon>Apolygus</taxon>
    </lineage>
</organism>
<feature type="compositionally biased region" description="Low complexity" evidence="1">
    <location>
        <begin position="913"/>
        <end position="924"/>
    </location>
</feature>
<feature type="compositionally biased region" description="Basic and acidic residues" evidence="1">
    <location>
        <begin position="1834"/>
        <end position="1843"/>
    </location>
</feature>
<comment type="caution">
    <text evidence="4">The sequence shown here is derived from an EMBL/GenBank/DDBJ whole genome shotgun (WGS) entry which is preliminary data.</text>
</comment>
<feature type="compositionally biased region" description="Low complexity" evidence="1">
    <location>
        <begin position="249"/>
        <end position="258"/>
    </location>
</feature>
<feature type="compositionally biased region" description="Basic and acidic residues" evidence="1">
    <location>
        <begin position="1156"/>
        <end position="1170"/>
    </location>
</feature>
<dbReference type="PANTHER" id="PTHR45985">
    <property type="match status" value="1"/>
</dbReference>
<dbReference type="SMART" id="SM00494">
    <property type="entry name" value="ChtBD2"/>
    <property type="match status" value="1"/>
</dbReference>
<dbReference type="CDD" id="cd06503">
    <property type="entry name" value="ATP-synt_Fo_b"/>
    <property type="match status" value="2"/>
</dbReference>
<dbReference type="Pfam" id="PF01607">
    <property type="entry name" value="CBM_14"/>
    <property type="match status" value="1"/>
</dbReference>
<dbReference type="GO" id="GO:0005576">
    <property type="term" value="C:extracellular region"/>
    <property type="evidence" value="ECO:0007669"/>
    <property type="project" value="InterPro"/>
</dbReference>
<feature type="region of interest" description="Disordered" evidence="1">
    <location>
        <begin position="574"/>
        <end position="651"/>
    </location>
</feature>
<feature type="compositionally biased region" description="Polar residues" evidence="1">
    <location>
        <begin position="1137"/>
        <end position="1155"/>
    </location>
</feature>
<dbReference type="InterPro" id="IPR011330">
    <property type="entry name" value="Glyco_hydro/deAcase_b/a-brl"/>
</dbReference>
<name>A0A8S9XXH5_APOLU</name>
<feature type="compositionally biased region" description="Polar residues" evidence="1">
    <location>
        <begin position="284"/>
        <end position="295"/>
    </location>
</feature>
<accession>A0A8S9XXH5</accession>
<feature type="compositionally biased region" description="Polar residues" evidence="1">
    <location>
        <begin position="1399"/>
        <end position="1419"/>
    </location>
</feature>
<feature type="compositionally biased region" description="Basic and acidic residues" evidence="1">
    <location>
        <begin position="596"/>
        <end position="608"/>
    </location>
</feature>
<evidence type="ECO:0000313" key="5">
    <source>
        <dbReference type="Proteomes" id="UP000466442"/>
    </source>
</evidence>
<dbReference type="SUPFAM" id="SSF88713">
    <property type="entry name" value="Glycoside hydrolase/deacetylase"/>
    <property type="match status" value="1"/>
</dbReference>
<reference evidence="4" key="1">
    <citation type="journal article" date="2021" name="Mol. Ecol. Resour.">
        <title>Apolygus lucorum genome provides insights into omnivorousness and mesophyll feeding.</title>
        <authorList>
            <person name="Liu Y."/>
            <person name="Liu H."/>
            <person name="Wang H."/>
            <person name="Huang T."/>
            <person name="Liu B."/>
            <person name="Yang B."/>
            <person name="Yin L."/>
            <person name="Li B."/>
            <person name="Zhang Y."/>
            <person name="Zhang S."/>
            <person name="Jiang F."/>
            <person name="Zhang X."/>
            <person name="Ren Y."/>
            <person name="Wang B."/>
            <person name="Wang S."/>
            <person name="Lu Y."/>
            <person name="Wu K."/>
            <person name="Fan W."/>
            <person name="Wang G."/>
        </authorList>
    </citation>
    <scope>NUCLEOTIDE SEQUENCE</scope>
    <source>
        <strain evidence="4">12Hb</strain>
    </source>
</reference>
<feature type="compositionally biased region" description="Basic and acidic residues" evidence="1">
    <location>
        <begin position="513"/>
        <end position="525"/>
    </location>
</feature>
<feature type="compositionally biased region" description="Polar residues" evidence="1">
    <location>
        <begin position="952"/>
        <end position="979"/>
    </location>
</feature>
<feature type="chain" id="PRO_5035947910" description="Chitin-binding type-2 domain-containing protein" evidence="2">
    <location>
        <begin position="20"/>
        <end position="2297"/>
    </location>
</feature>
<feature type="compositionally biased region" description="Basic and acidic residues" evidence="1">
    <location>
        <begin position="1421"/>
        <end position="1436"/>
    </location>
</feature>
<sequence length="2297" mass="261450">MTVRLLVFTSLLLISGGESGSGSTKRRSPQVSSSSSSGGGTPVDFDCPEEFGYYAHPTDCTQYYVCVFGGALLESCTGGLMYSHELQTCDWPRNVGCAPGATASQQVQQVPETRQRQSSPPQRERIIQQQIPKHDLYTEDEQLPAEELDSDRQQRVYRGQPRAIGQVQSDRDGLAPHSNAIPVPGRDKLSVVSYGTQQQYTSHQDGRPESYDSSPISWSSFQPRIIHHRRPQLIPSIFPSPQPPPPRPSHSSHSGGLRARPTYHTHRRPNEFKFEPSDAKNGKFASTTTQQTPVEASSRPDYYVYHNQPSFSSPVESKYHIVHSKQHVQSTFRPSFGPPAYVPYQANTDHHTTQQPYEYTTRKPTPTYRTQVTKPPLTYQSSTIRYPVARKPTSYVYSSNSMHKNSGLQLNQESVPSNVKPNDEDVDDSDDDEDSDDEYDEDEDTTNEEKHRSKESRESNEKGHSNESASVSKTSNESFKAKFPNPPPSFYKHSNSASESLEDKNPFANPDFDFNKFLDDLRDHPQSGGPSTTSQLYLEYSPSSSSKESSQVNDYYYPKETTPKYYISVENENSEYSVKDSSYNQGQSYPKSTSYKQDDYRPSKDNHYKPNFSSIESQAVSKESSKNHYTSKQSPANFIEPNTSPEETTSKYYYNTGKQNHVKYSPSESTPNYNVFTSSSELPFYSQSPQYYHHSQSDRGRVKIGGQYKHPSSYTFTTEKPSTDSSGNVEEYIDDFDIGKGKNVTLLGPPRPPKPPFRLQNIDNHAQEDEEEYDDDNEDDSEEYYDDEEEDERDDGEYEDDEEETPANENTSGSKEKPKSEEESKAPSQQSASVEHMTSNTKYTQSIKPAEHTTPNHLIKSTSFSAGKCFTAGGKAKCLDSPSTTTSTSLVRHRPSVVFPNLPNINHYQPIDTSSTSQPSSTKTFRPRMRRPTSPLPPPSTVSSTLTPPTSKFTSSYSTNTSRQTPMLLSPSYPNSSTEPVAVIAKKPRQRQNRNKSELSEDTDMRDKGHTQRALTRLRASVTPAQQQYVEQQTTQQQTTPPRAYNQSRYVPSQYDPPFYSLYDDEVDLYKEIGDYAQYNTQGSNQYRNQPAYKEKKPQIEIVQQEPVRGSTYAKNKYNTQSDIYQTVTPQEYESYSIQTNDDLPYRQPQQTKSSTRSEVKEAEGTDRSHVSTASSGVEKKTSSEQTVQQTDRTTVKPVTPPLPEGPKAERLVSDSPFVFQIGGVVNTPSPFKLPEAEPETPVNLLTRGHFIVREPEVVTQQVVDITPKPNPRNGGDSTPQRTIAIRVPQSAIDSNKFNNNDESKPRPAPIRASDSAEWSGFRFGGEVGSNYQEEVSRRPSLRVPDSIKIREEYLRSREGSGRNNEELSRSRTPVRKLQDGRGSSRYQESVYELDEFTESSPSSQPDKQQEQQNSQTFRANAEEERKFIVEAERNARIQAQLRSNKESNTSQRDENERTSNAEYRRRQEELRRKSYEEARARQIDDAEREAREQIRQKQYEDARLKQVEEAERVAAEISRKQEIEEAQKRANEESRRRMIEEAKRRASEEARRRQIEESQKKAREEYERKAKEEAMRRAVMEEEARQKAEEEARKRQVLEARRAKEEAERRAAIEEAERRAAIEEARRRAAVEEAQRKAAAEEAQRKADMEEAQRRAAVEEAQRKAAVEEAQRRAAEEESQRRAAVQEAKKKADEETRRKHLDNQRQLEEGLSRRRGPSRTSNVDSDLSFRPYETSERYRQPSRQNSGFRIVVDTTESPVTSRTSPFGDARPPKKYVSRNSTLVNELYLNEQSTSFPDNTISVTPNTLTQTSPGRTYTENARKTLDTPIPISKSDPEYSEKPVRVRPTTYDTQSTPGLTRGGSRHRGSQSFTISPNDAEPAPQPNRGTPAAPRSRPTLKPSTTVVGKASEYFDIYRYPPRRPDNVYPTPQVDKTAAKCRKDVCLIPDCSCGGKDIPGELTLEETPQIVLLTFDDSVNDLNKGLYEDLFEKGRVNPNGCPISGTFYVSHEWTDYSQVQNLYSTGHEIASHSVSHSFGEQFSQKKWTKEISGQREILSAYGGVKMEDIRGMRAPFLAIGGNKMFKMLYDSNFTYDSSMPVYENRPPSWPYTMDYKIFHDCMIPPCPTKSYPGVWEVPMVMWQDLNGGRCSMGDACSNPPNAEGVYKMLIKNFERHFTTNRAPFGLFYHAAWFTQPHHKEGFIAFLDTINKMPEVWLVTNWQAIQWVRDPTPINRLNNFAPFSCNYQDRPKKCNNPKVCNLWHKSGVRYMRTCQPCPDVYPWTGKSGVRNSRVDNEIINE</sequence>
<feature type="compositionally biased region" description="Polar residues" evidence="1">
    <location>
        <begin position="397"/>
        <end position="420"/>
    </location>
</feature>
<feature type="region of interest" description="Disordered" evidence="1">
    <location>
        <begin position="234"/>
        <end position="295"/>
    </location>
</feature>
<feature type="region of interest" description="Disordered" evidence="1">
    <location>
        <begin position="350"/>
        <end position="385"/>
    </location>
</feature>
<keyword evidence="2" id="KW-0732">Signal</keyword>
<feature type="compositionally biased region" description="Polar residues" evidence="1">
    <location>
        <begin position="193"/>
        <end position="203"/>
    </location>
</feature>
<feature type="compositionally biased region" description="Polar residues" evidence="1">
    <location>
        <begin position="611"/>
        <end position="651"/>
    </location>
</feature>
<dbReference type="InterPro" id="IPR036508">
    <property type="entry name" value="Chitin-bd_dom_sf"/>
</dbReference>
<feature type="region of interest" description="Disordered" evidence="1">
    <location>
        <begin position="1266"/>
        <end position="1316"/>
    </location>
</feature>
<feature type="compositionally biased region" description="Low complexity" evidence="1">
    <location>
        <begin position="1026"/>
        <end position="1040"/>
    </location>
</feature>
<feature type="compositionally biased region" description="Polar residues" evidence="1">
    <location>
        <begin position="1798"/>
        <end position="1819"/>
    </location>
</feature>
<feature type="compositionally biased region" description="Basic and acidic residues" evidence="1">
    <location>
        <begin position="1688"/>
        <end position="1713"/>
    </location>
</feature>
<feature type="region of interest" description="Disordered" evidence="1">
    <location>
        <begin position="690"/>
        <end position="856"/>
    </location>
</feature>
<evidence type="ECO:0000259" key="3">
    <source>
        <dbReference type="PROSITE" id="PS50940"/>
    </source>
</evidence>
<feature type="region of interest" description="Disordered" evidence="1">
    <location>
        <begin position="159"/>
        <end position="215"/>
    </location>
</feature>
<feature type="compositionally biased region" description="Basic and acidic residues" evidence="1">
    <location>
        <begin position="447"/>
        <end position="465"/>
    </location>
</feature>
<dbReference type="CDD" id="cd10975">
    <property type="entry name" value="CE4_CDA_like_2"/>
    <property type="match status" value="1"/>
</dbReference>
<feature type="domain" description="Chitin-binding type-2" evidence="3">
    <location>
        <begin position="44"/>
        <end position="99"/>
    </location>
</feature>
<dbReference type="FunFam" id="3.20.20.370:FF:000003">
    <property type="entry name" value="CLUMA_CG003232, isoform B"/>
    <property type="match status" value="1"/>
</dbReference>
<feature type="compositionally biased region" description="Polar residues" evidence="1">
    <location>
        <begin position="836"/>
        <end position="856"/>
    </location>
</feature>
<dbReference type="Proteomes" id="UP000466442">
    <property type="component" value="Unassembled WGS sequence"/>
</dbReference>
<feature type="compositionally biased region" description="Low complexity" evidence="1">
    <location>
        <begin position="534"/>
        <end position="557"/>
    </location>
</feature>
<protein>
    <recommendedName>
        <fullName evidence="3">Chitin-binding type-2 domain-containing protein</fullName>
    </recommendedName>
</protein>
<feature type="compositionally biased region" description="Low complexity" evidence="1">
    <location>
        <begin position="941"/>
        <end position="951"/>
    </location>
</feature>
<feature type="compositionally biased region" description="Basic and acidic residues" evidence="1">
    <location>
        <begin position="995"/>
        <end position="1010"/>
    </location>
</feature>
<feature type="compositionally biased region" description="Polar residues" evidence="1">
    <location>
        <begin position="1184"/>
        <end position="1193"/>
    </location>
</feature>
<feature type="compositionally biased region" description="Basic and acidic residues" evidence="1">
    <location>
        <begin position="268"/>
        <end position="281"/>
    </location>
</feature>
<dbReference type="OrthoDB" id="504708at2759"/>
<feature type="compositionally biased region" description="Polar residues" evidence="1">
    <location>
        <begin position="710"/>
        <end position="728"/>
    </location>
</feature>